<dbReference type="EMBL" id="NHYE01005598">
    <property type="protein sequence ID" value="PPQ68312.1"/>
    <property type="molecule type" value="Genomic_DNA"/>
</dbReference>
<evidence type="ECO:0008006" key="8">
    <source>
        <dbReference type="Google" id="ProtNLM"/>
    </source>
</evidence>
<protein>
    <recommendedName>
        <fullName evidence="8">Protein YTP1-like C-terminal domain-containing protein</fullName>
    </recommendedName>
</protein>
<organism evidence="6 7">
    <name type="scientific">Gymnopilus dilepis</name>
    <dbReference type="NCBI Taxonomy" id="231916"/>
    <lineage>
        <taxon>Eukaryota</taxon>
        <taxon>Fungi</taxon>
        <taxon>Dikarya</taxon>
        <taxon>Basidiomycota</taxon>
        <taxon>Agaricomycotina</taxon>
        <taxon>Agaricomycetes</taxon>
        <taxon>Agaricomycetidae</taxon>
        <taxon>Agaricales</taxon>
        <taxon>Agaricineae</taxon>
        <taxon>Hymenogastraceae</taxon>
        <taxon>Gymnopilus</taxon>
    </lineage>
</organism>
<feature type="transmembrane region" description="Helical" evidence="2">
    <location>
        <begin position="132"/>
        <end position="152"/>
    </location>
</feature>
<evidence type="ECO:0000313" key="7">
    <source>
        <dbReference type="Proteomes" id="UP000284706"/>
    </source>
</evidence>
<accession>A0A409VPW7</accession>
<dbReference type="Proteomes" id="UP000284706">
    <property type="component" value="Unassembled WGS sequence"/>
</dbReference>
<feature type="region of interest" description="Disordered" evidence="1">
    <location>
        <begin position="445"/>
        <end position="466"/>
    </location>
</feature>
<dbReference type="PANTHER" id="PTHR31685">
    <property type="entry name" value="INTEGRAL MEMBRANE PROTEIN (AFU_ORTHOLOGUE AFUA_6G12730)-RELATED"/>
    <property type="match status" value="1"/>
</dbReference>
<dbReference type="InParanoid" id="A0A409VPW7"/>
<feature type="transmembrane region" description="Helical" evidence="2">
    <location>
        <begin position="172"/>
        <end position="194"/>
    </location>
</feature>
<keyword evidence="7" id="KW-1185">Reference proteome</keyword>
<feature type="transmembrane region" description="Helical" evidence="2">
    <location>
        <begin position="43"/>
        <end position="62"/>
    </location>
</feature>
<feature type="transmembrane region" description="Helical" evidence="2">
    <location>
        <begin position="98"/>
        <end position="120"/>
    </location>
</feature>
<feature type="transmembrane region" description="Helical" evidence="2">
    <location>
        <begin position="344"/>
        <end position="361"/>
    </location>
</feature>
<keyword evidence="3" id="KW-0732">Signal</keyword>
<evidence type="ECO:0000256" key="1">
    <source>
        <dbReference type="SAM" id="MobiDB-lite"/>
    </source>
</evidence>
<dbReference type="AlphaFoldDB" id="A0A409VPW7"/>
<keyword evidence="2" id="KW-0812">Transmembrane</keyword>
<feature type="transmembrane region" description="Helical" evidence="2">
    <location>
        <begin position="381"/>
        <end position="404"/>
    </location>
</feature>
<comment type="caution">
    <text evidence="6">The sequence shown here is derived from an EMBL/GenBank/DDBJ whole genome shotgun (WGS) entry which is preliminary data.</text>
</comment>
<dbReference type="Pfam" id="PF10348">
    <property type="entry name" value="DUF2427"/>
    <property type="match status" value="1"/>
</dbReference>
<dbReference type="InterPro" id="IPR018825">
    <property type="entry name" value="DUF2427"/>
</dbReference>
<evidence type="ECO:0000259" key="4">
    <source>
        <dbReference type="Pfam" id="PF10348"/>
    </source>
</evidence>
<evidence type="ECO:0000256" key="3">
    <source>
        <dbReference type="SAM" id="SignalP"/>
    </source>
</evidence>
<dbReference type="OrthoDB" id="4137487at2759"/>
<keyword evidence="2" id="KW-0472">Membrane</keyword>
<dbReference type="InterPro" id="IPR018827">
    <property type="entry name" value="YTP1_C"/>
</dbReference>
<gene>
    <name evidence="6" type="ORF">CVT26_006241</name>
</gene>
<evidence type="ECO:0000256" key="2">
    <source>
        <dbReference type="SAM" id="Phobius"/>
    </source>
</evidence>
<keyword evidence="2" id="KW-1133">Transmembrane helix</keyword>
<evidence type="ECO:0000259" key="5">
    <source>
        <dbReference type="Pfam" id="PF10355"/>
    </source>
</evidence>
<feature type="domain" description="DUF2427" evidence="4">
    <location>
        <begin position="23"/>
        <end position="123"/>
    </location>
</feature>
<sequence>MSNILRAFIFTCFIAHVVAHEHHDELTEEEANAPIDNILWIHMALQALVWGVMFPIGMVFGLTRCRWHVPLQATGYALTLGGYFLGHSHKGRAFLPGVHGTFANILIVPILAQLVIGIYLKLHIHERSIRPYIVPIHGVIGKAYPILGWTQMLFGVITFRGYCRGGALGQCLAHYIMGSGFIAYAVLMTITMLVGEQWIRRSGRSPEFFDSSVITVWGIVNTFTEHHGGRWSVKDMQHTILGVLWWTGGILGIYLSRNNQRSVVPALIIILTGWAMSEHAQALMISTRVHAMFGRTLMLAGLTRIIEICFFVPTFAPDGADDDNHSEHTLADGSTSTKAIAARSFRYLTPFLLTSAGLLFMSATDEELRYVHDNEMDHVTYILIVFSFSFLLYAFIVFLVNLYATTGRNAPPVTINKVDESNIEMVTPGGRSKFYSRVPLQGALGPTHVLGDDDDEEDLMAPHMRR</sequence>
<reference evidence="6 7" key="1">
    <citation type="journal article" date="2018" name="Evol. Lett.">
        <title>Horizontal gene cluster transfer increased hallucinogenic mushroom diversity.</title>
        <authorList>
            <person name="Reynolds H.T."/>
            <person name="Vijayakumar V."/>
            <person name="Gluck-Thaler E."/>
            <person name="Korotkin H.B."/>
            <person name="Matheny P.B."/>
            <person name="Slot J.C."/>
        </authorList>
    </citation>
    <scope>NUCLEOTIDE SEQUENCE [LARGE SCALE GENOMIC DNA]</scope>
    <source>
        <strain evidence="6 7">SRW20</strain>
    </source>
</reference>
<dbReference type="CDD" id="cd08760">
    <property type="entry name" value="Cyt_b561_FRRS1_like"/>
    <property type="match status" value="1"/>
</dbReference>
<name>A0A409VPW7_9AGAR</name>
<feature type="chain" id="PRO_5019334804" description="Protein YTP1-like C-terminal domain-containing protein" evidence="3">
    <location>
        <begin position="20"/>
        <end position="466"/>
    </location>
</feature>
<feature type="transmembrane region" description="Helical" evidence="2">
    <location>
        <begin position="69"/>
        <end position="86"/>
    </location>
</feature>
<proteinExistence type="predicted"/>
<dbReference type="Pfam" id="PF10355">
    <property type="entry name" value="Ytp1"/>
    <property type="match status" value="1"/>
</dbReference>
<dbReference type="STRING" id="231916.A0A409VPW7"/>
<dbReference type="PANTHER" id="PTHR31685:SF2">
    <property type="entry name" value="PROTEIN YTP1"/>
    <property type="match status" value="1"/>
</dbReference>
<feature type="domain" description="Protein YTP1-like C-terminal" evidence="5">
    <location>
        <begin position="148"/>
        <end position="403"/>
    </location>
</feature>
<feature type="signal peptide" evidence="3">
    <location>
        <begin position="1"/>
        <end position="19"/>
    </location>
</feature>
<evidence type="ECO:0000313" key="6">
    <source>
        <dbReference type="EMBL" id="PPQ68312.1"/>
    </source>
</evidence>